<dbReference type="PANTHER" id="PTHR33254">
    <property type="entry name" value="4-HYDROXY-4-METHYL-2-OXOGLUTARATE ALDOLASE 3-RELATED"/>
    <property type="match status" value="1"/>
</dbReference>
<keyword evidence="6" id="KW-0808">Transferase</keyword>
<accession>A0AAX2AFQ6</accession>
<evidence type="ECO:0000256" key="3">
    <source>
        <dbReference type="ARBA" id="ARBA00029596"/>
    </source>
</evidence>
<keyword evidence="6" id="KW-0489">Methyltransferase</keyword>
<dbReference type="Pfam" id="PF03737">
    <property type="entry name" value="RraA-like"/>
    <property type="match status" value="1"/>
</dbReference>
<feature type="binding site" evidence="5">
    <location>
        <position position="98"/>
    </location>
    <ligand>
        <name>Mg(2+)</name>
        <dbReference type="ChEBI" id="CHEBI:18420"/>
    </ligand>
</feature>
<comment type="cofactor">
    <cofactor evidence="5">
        <name>Mg(2+)</name>
        <dbReference type="ChEBI" id="CHEBI:18420"/>
    </cofactor>
</comment>
<keyword evidence="7" id="KW-1185">Reference proteome</keyword>
<evidence type="ECO:0000256" key="4">
    <source>
        <dbReference type="ARBA" id="ARBA00030169"/>
    </source>
</evidence>
<evidence type="ECO:0000256" key="1">
    <source>
        <dbReference type="ARBA" id="ARBA00001968"/>
    </source>
</evidence>
<dbReference type="AlphaFoldDB" id="A0AAX2AFQ6"/>
<gene>
    <name evidence="6" type="ORF">CP985_09615</name>
</gene>
<organism evidence="6 7">
    <name type="scientific">Malaciobacter mytili LMG 24559</name>
    <dbReference type="NCBI Taxonomy" id="1032238"/>
    <lineage>
        <taxon>Bacteria</taxon>
        <taxon>Pseudomonadati</taxon>
        <taxon>Campylobacterota</taxon>
        <taxon>Epsilonproteobacteria</taxon>
        <taxon>Campylobacterales</taxon>
        <taxon>Arcobacteraceae</taxon>
        <taxon>Malaciobacter</taxon>
    </lineage>
</organism>
<dbReference type="GO" id="GO:0008168">
    <property type="term" value="F:methyltransferase activity"/>
    <property type="evidence" value="ECO:0007669"/>
    <property type="project" value="UniProtKB-KW"/>
</dbReference>
<protein>
    <recommendedName>
        <fullName evidence="2">Putative 4-hydroxy-4-methyl-2-oxoglutarate aldolase</fullName>
    </recommendedName>
    <alternativeName>
        <fullName evidence="3">Regulator of ribonuclease activity homolog</fullName>
    </alternativeName>
    <alternativeName>
        <fullName evidence="4">RraA-like protein</fullName>
    </alternativeName>
</protein>
<dbReference type="GO" id="GO:0046872">
    <property type="term" value="F:metal ion binding"/>
    <property type="evidence" value="ECO:0007669"/>
    <property type="project" value="UniProtKB-KW"/>
</dbReference>
<dbReference type="GO" id="GO:0032259">
    <property type="term" value="P:methylation"/>
    <property type="evidence" value="ECO:0007669"/>
    <property type="project" value="UniProtKB-KW"/>
</dbReference>
<name>A0AAX2AFQ6_9BACT</name>
<dbReference type="InterPro" id="IPR005493">
    <property type="entry name" value="RraA/RraA-like"/>
</dbReference>
<comment type="caution">
    <text evidence="6">The sequence shown here is derived from an EMBL/GenBank/DDBJ whole genome shotgun (WGS) entry which is preliminary data.</text>
</comment>
<evidence type="ECO:0000313" key="7">
    <source>
        <dbReference type="Proteomes" id="UP000290092"/>
    </source>
</evidence>
<reference evidence="6 7" key="1">
    <citation type="submission" date="2017-09" db="EMBL/GenBank/DDBJ databases">
        <title>Genomics of the genus Arcobacter.</title>
        <authorList>
            <person name="Perez-Cataluna A."/>
            <person name="Figueras M.J."/>
            <person name="Salas-Masso N."/>
        </authorList>
    </citation>
    <scope>NUCLEOTIDE SEQUENCE [LARGE SCALE GENOMIC DNA]</scope>
    <source>
        <strain evidence="6 7">CECT 7386</strain>
    </source>
</reference>
<evidence type="ECO:0000313" key="6">
    <source>
        <dbReference type="EMBL" id="RXK15222.1"/>
    </source>
</evidence>
<feature type="binding site" evidence="5">
    <location>
        <begin position="75"/>
        <end position="78"/>
    </location>
    <ligand>
        <name>substrate</name>
    </ligand>
</feature>
<proteinExistence type="predicted"/>
<keyword evidence="5" id="KW-0460">Magnesium</keyword>
<dbReference type="RefSeq" id="WP_114842057.1">
    <property type="nucleotide sequence ID" value="NZ_CP031219.1"/>
</dbReference>
<evidence type="ECO:0000256" key="2">
    <source>
        <dbReference type="ARBA" id="ARBA00016549"/>
    </source>
</evidence>
<dbReference type="Proteomes" id="UP000290092">
    <property type="component" value="Unassembled WGS sequence"/>
</dbReference>
<dbReference type="PANTHER" id="PTHR33254:SF4">
    <property type="entry name" value="4-HYDROXY-4-METHYL-2-OXOGLUTARATE ALDOLASE 3-RELATED"/>
    <property type="match status" value="1"/>
</dbReference>
<dbReference type="Gene3D" id="3.50.30.40">
    <property type="entry name" value="Ribonuclease E inhibitor RraA/RraA-like"/>
    <property type="match status" value="1"/>
</dbReference>
<dbReference type="CDD" id="cd16841">
    <property type="entry name" value="RraA_family"/>
    <property type="match status" value="1"/>
</dbReference>
<feature type="binding site" evidence="5">
    <location>
        <position position="97"/>
    </location>
    <ligand>
        <name>substrate</name>
    </ligand>
</feature>
<evidence type="ECO:0000256" key="5">
    <source>
        <dbReference type="PIRSR" id="PIRSR605493-1"/>
    </source>
</evidence>
<keyword evidence="5" id="KW-0479">Metal-binding</keyword>
<dbReference type="SUPFAM" id="SSF89562">
    <property type="entry name" value="RraA-like"/>
    <property type="match status" value="1"/>
</dbReference>
<dbReference type="InterPro" id="IPR036704">
    <property type="entry name" value="RraA/RraA-like_sf"/>
</dbReference>
<sequence>MRFFTADICDTHSEKVNILGPNFKSYGGFKKCQGEVITVKLDKNNKDLAKLLKEQNGEGKVVVVDVAEQYYAVVGDNLMKFAFENKYSGIIVNGYIRDTATVKDFDLALFAKGVCPRKYIPEQSATIGCDIEVDGVVIQNGDYLYADTDGIIISKERIV</sequence>
<dbReference type="KEGG" id="amyt:AMYT_1635"/>
<dbReference type="EMBL" id="NXID01000033">
    <property type="protein sequence ID" value="RXK15222.1"/>
    <property type="molecule type" value="Genomic_DNA"/>
</dbReference>
<comment type="cofactor">
    <cofactor evidence="1">
        <name>a divalent metal cation</name>
        <dbReference type="ChEBI" id="CHEBI:60240"/>
    </cofactor>
</comment>